<dbReference type="PANTHER" id="PTHR19303:SF74">
    <property type="entry name" value="POGO TRANSPOSABLE ELEMENT WITH KRAB DOMAIN"/>
    <property type="match status" value="1"/>
</dbReference>
<dbReference type="GO" id="GO:0005634">
    <property type="term" value="C:nucleus"/>
    <property type="evidence" value="ECO:0007669"/>
    <property type="project" value="TreeGrafter"/>
</dbReference>
<proteinExistence type="predicted"/>
<evidence type="ECO:0000313" key="2">
    <source>
        <dbReference type="EMBL" id="KAJ8944189.1"/>
    </source>
</evidence>
<dbReference type="PANTHER" id="PTHR19303">
    <property type="entry name" value="TRANSPOSON"/>
    <property type="match status" value="1"/>
</dbReference>
<dbReference type="EMBL" id="JAPWTK010000264">
    <property type="protein sequence ID" value="KAJ8944189.1"/>
    <property type="molecule type" value="Genomic_DNA"/>
</dbReference>
<dbReference type="InterPro" id="IPR050863">
    <property type="entry name" value="CenT-Element_Derived"/>
</dbReference>
<evidence type="ECO:0000313" key="3">
    <source>
        <dbReference type="Proteomes" id="UP001162162"/>
    </source>
</evidence>
<name>A0AAV8Y0Z9_9CUCU</name>
<gene>
    <name evidence="2" type="ORF">NQ318_016170</name>
</gene>
<dbReference type="GO" id="GO:0003677">
    <property type="term" value="F:DNA binding"/>
    <property type="evidence" value="ECO:0007669"/>
    <property type="project" value="TreeGrafter"/>
</dbReference>
<evidence type="ECO:0000259" key="1">
    <source>
        <dbReference type="Pfam" id="PF03184"/>
    </source>
</evidence>
<reference evidence="2" key="1">
    <citation type="journal article" date="2023" name="Insect Mol. Biol.">
        <title>Genome sequencing provides insights into the evolution of gene families encoding plant cell wall-degrading enzymes in longhorned beetles.</title>
        <authorList>
            <person name="Shin N.R."/>
            <person name="Okamura Y."/>
            <person name="Kirsch R."/>
            <person name="Pauchet Y."/>
        </authorList>
    </citation>
    <scope>NUCLEOTIDE SEQUENCE</scope>
    <source>
        <strain evidence="2">AMC_N1</strain>
    </source>
</reference>
<sequence length="231" mass="26403">MSRVETPRYISLRTYLEASGQFDFASRRDLSRRFHIRLSDDAVGWYRGRRGGLAQQSTGDHIYNYDETNITDDPGARKFIVPRNCKRVERVQNFSRTALTIMVRGIASGDLLPPMVVYKASNFYENWWIGGPTGTVYKNSSSGWKPGNKVIVVGDNLASHFAPNVIQVALEHDIYLTLFPPNATHLMQPLDVAVFAAMKKKWRVILDAWRKETRYPGSIPKKQFPLLLNRL</sequence>
<dbReference type="Proteomes" id="UP001162162">
    <property type="component" value="Unassembled WGS sequence"/>
</dbReference>
<keyword evidence="3" id="KW-1185">Reference proteome</keyword>
<dbReference type="AlphaFoldDB" id="A0AAV8Y0Z9"/>
<dbReference type="Pfam" id="PF03184">
    <property type="entry name" value="DDE_1"/>
    <property type="match status" value="1"/>
</dbReference>
<feature type="domain" description="DDE-1" evidence="1">
    <location>
        <begin position="144"/>
        <end position="227"/>
    </location>
</feature>
<dbReference type="InterPro" id="IPR004875">
    <property type="entry name" value="DDE_SF_endonuclease_dom"/>
</dbReference>
<organism evidence="2 3">
    <name type="scientific">Aromia moschata</name>
    <dbReference type="NCBI Taxonomy" id="1265417"/>
    <lineage>
        <taxon>Eukaryota</taxon>
        <taxon>Metazoa</taxon>
        <taxon>Ecdysozoa</taxon>
        <taxon>Arthropoda</taxon>
        <taxon>Hexapoda</taxon>
        <taxon>Insecta</taxon>
        <taxon>Pterygota</taxon>
        <taxon>Neoptera</taxon>
        <taxon>Endopterygota</taxon>
        <taxon>Coleoptera</taxon>
        <taxon>Polyphaga</taxon>
        <taxon>Cucujiformia</taxon>
        <taxon>Chrysomeloidea</taxon>
        <taxon>Cerambycidae</taxon>
        <taxon>Cerambycinae</taxon>
        <taxon>Callichromatini</taxon>
        <taxon>Aromia</taxon>
    </lineage>
</organism>
<accession>A0AAV8Y0Z9</accession>
<comment type="caution">
    <text evidence="2">The sequence shown here is derived from an EMBL/GenBank/DDBJ whole genome shotgun (WGS) entry which is preliminary data.</text>
</comment>
<protein>
    <recommendedName>
        <fullName evidence="1">DDE-1 domain-containing protein</fullName>
    </recommendedName>
</protein>